<dbReference type="AlphaFoldDB" id="I7LGW4"/>
<dbReference type="InterPro" id="IPR014235">
    <property type="entry name" value="Spore_PdaA"/>
</dbReference>
<dbReference type="InterPro" id="IPR011330">
    <property type="entry name" value="Glyco_hydro/deAcase_b/a-brl"/>
</dbReference>
<dbReference type="PROSITE" id="PS51677">
    <property type="entry name" value="NODB"/>
    <property type="match status" value="1"/>
</dbReference>
<dbReference type="STRING" id="857293.CAAU_1516"/>
<dbReference type="PANTHER" id="PTHR10587">
    <property type="entry name" value="GLYCOSYL TRANSFERASE-RELATED"/>
    <property type="match status" value="1"/>
</dbReference>
<evidence type="ECO:0000259" key="2">
    <source>
        <dbReference type="PROSITE" id="PS51677"/>
    </source>
</evidence>
<dbReference type="GO" id="GO:0005975">
    <property type="term" value="P:carbohydrate metabolic process"/>
    <property type="evidence" value="ECO:0007669"/>
    <property type="project" value="InterPro"/>
</dbReference>
<dbReference type="CDD" id="cd10948">
    <property type="entry name" value="CE4_BsPdaA_like"/>
    <property type="match status" value="1"/>
</dbReference>
<dbReference type="Gene3D" id="3.20.20.370">
    <property type="entry name" value="Glycoside hydrolase/deacetylase"/>
    <property type="match status" value="1"/>
</dbReference>
<dbReference type="Pfam" id="PF01522">
    <property type="entry name" value="Polysacc_deac_1"/>
    <property type="match status" value="1"/>
</dbReference>
<accession>I7LGW4</accession>
<dbReference type="SUPFAM" id="SSF88713">
    <property type="entry name" value="Glycoside hydrolase/deacetylase"/>
    <property type="match status" value="1"/>
</dbReference>
<feature type="domain" description="NodB homology" evidence="2">
    <location>
        <begin position="121"/>
        <end position="304"/>
    </location>
</feature>
<dbReference type="GO" id="GO:0016810">
    <property type="term" value="F:hydrolase activity, acting on carbon-nitrogen (but not peptide) bonds"/>
    <property type="evidence" value="ECO:0007669"/>
    <property type="project" value="InterPro"/>
</dbReference>
<evidence type="ECO:0000256" key="1">
    <source>
        <dbReference type="SAM" id="MobiDB-lite"/>
    </source>
</evidence>
<evidence type="ECO:0000313" key="4">
    <source>
        <dbReference type="Proteomes" id="UP000007652"/>
    </source>
</evidence>
<dbReference type="EMBL" id="CAKP01000082">
    <property type="protein sequence ID" value="CCJ33600.1"/>
    <property type="molecule type" value="Genomic_DNA"/>
</dbReference>
<dbReference type="RefSeq" id="WP_008908864.1">
    <property type="nucleotide sequence ID" value="NZ_CAKP01000082.1"/>
</dbReference>
<protein>
    <submittedName>
        <fullName evidence="3">Polysaccharide deacetylase</fullName>
    </submittedName>
</protein>
<dbReference type="eggNOG" id="COG0726">
    <property type="taxonomic scope" value="Bacteria"/>
</dbReference>
<dbReference type="Proteomes" id="UP000007652">
    <property type="component" value="Unassembled WGS sequence"/>
</dbReference>
<dbReference type="PANTHER" id="PTHR10587:SF78">
    <property type="entry name" value="PEPTIDOGLYCAN-N-ACETYLMURAMIC ACID DEACETYLASE PDAA"/>
    <property type="match status" value="1"/>
</dbReference>
<dbReference type="PROSITE" id="PS51257">
    <property type="entry name" value="PROKAR_LIPOPROTEIN"/>
    <property type="match status" value="1"/>
</dbReference>
<dbReference type="NCBIfam" id="TIGR02884">
    <property type="entry name" value="spore_pdaA"/>
    <property type="match status" value="1"/>
</dbReference>
<gene>
    <name evidence="3" type="ORF">CAAU_1516</name>
</gene>
<organism evidence="3 4">
    <name type="scientific">Caloramator australicus RC3</name>
    <dbReference type="NCBI Taxonomy" id="857293"/>
    <lineage>
        <taxon>Bacteria</taxon>
        <taxon>Bacillati</taxon>
        <taxon>Bacillota</taxon>
        <taxon>Clostridia</taxon>
        <taxon>Eubacteriales</taxon>
        <taxon>Clostridiaceae</taxon>
        <taxon>Caloramator</taxon>
    </lineage>
</organism>
<dbReference type="InterPro" id="IPR002509">
    <property type="entry name" value="NODB_dom"/>
</dbReference>
<feature type="region of interest" description="Disordered" evidence="1">
    <location>
        <begin position="21"/>
        <end position="44"/>
    </location>
</feature>
<sequence>MKRFLSLIIALFMLTSCKSKPLDMAKDSPKPPSLNEQNKDIKGGTKHITENETNKVINEISPEDVKDLETVKKTDNEMIDNKEYDFGLSPSRNHMPPEIPKAMQEMFKKYDAYYLGDTTKKEIYLTFDEGYENGYTSQILEILKKKNVKAAFFVTRPYINQNKELIKRMVEEGHIVGNHSSTHPSMPSKATDFNKFKKEFEDTELAFKEVTGQEMPKFFRPPMGKFSERSLYYTQKLGYKTVFWSFAHKDWLVNEQPPVEVTIERVMNRYHNGEIMLLHAVSKSNTEALETIIDKLHELGYEFKPLTELK</sequence>
<evidence type="ECO:0000313" key="3">
    <source>
        <dbReference type="EMBL" id="CCJ33600.1"/>
    </source>
</evidence>
<reference evidence="3 4" key="1">
    <citation type="journal article" date="2011" name="J. Bacteriol.">
        <title>Draft genome sequence of Caloramator australicus strain RC3T, a thermoanaerobe from the Great Artesian Basin of Australia.</title>
        <authorList>
            <person name="Ogg C.D."/>
            <person name="Patel B.K.C."/>
        </authorList>
    </citation>
    <scope>NUCLEOTIDE SEQUENCE [LARGE SCALE GENOMIC DNA]</scope>
    <source>
        <strain evidence="3 4">RC3</strain>
    </source>
</reference>
<proteinExistence type="predicted"/>
<dbReference type="InterPro" id="IPR050248">
    <property type="entry name" value="Polysacc_deacetylase_ArnD"/>
</dbReference>
<dbReference type="GO" id="GO:0016020">
    <property type="term" value="C:membrane"/>
    <property type="evidence" value="ECO:0007669"/>
    <property type="project" value="TreeGrafter"/>
</dbReference>
<name>I7LGW4_9CLOT</name>
<comment type="caution">
    <text evidence="3">The sequence shown here is derived from an EMBL/GenBank/DDBJ whole genome shotgun (WGS) entry which is preliminary data.</text>
</comment>
<keyword evidence="4" id="KW-1185">Reference proteome</keyword>